<gene>
    <name evidence="1" type="ORF">AFUS01_LOCUS14921</name>
</gene>
<name>A0A8J2P528_9HEXA</name>
<organism evidence="1 2">
    <name type="scientific">Allacma fusca</name>
    <dbReference type="NCBI Taxonomy" id="39272"/>
    <lineage>
        <taxon>Eukaryota</taxon>
        <taxon>Metazoa</taxon>
        <taxon>Ecdysozoa</taxon>
        <taxon>Arthropoda</taxon>
        <taxon>Hexapoda</taxon>
        <taxon>Collembola</taxon>
        <taxon>Symphypleona</taxon>
        <taxon>Sminthuridae</taxon>
        <taxon>Allacma</taxon>
    </lineage>
</organism>
<reference evidence="1" key="1">
    <citation type="submission" date="2021-06" db="EMBL/GenBank/DDBJ databases">
        <authorList>
            <person name="Hodson N. C."/>
            <person name="Mongue J. A."/>
            <person name="Jaron S. K."/>
        </authorList>
    </citation>
    <scope>NUCLEOTIDE SEQUENCE</scope>
</reference>
<protein>
    <submittedName>
        <fullName evidence="1">Uncharacterized protein</fullName>
    </submittedName>
</protein>
<dbReference type="Proteomes" id="UP000708208">
    <property type="component" value="Unassembled WGS sequence"/>
</dbReference>
<comment type="caution">
    <text evidence="1">The sequence shown here is derived from an EMBL/GenBank/DDBJ whole genome shotgun (WGS) entry which is preliminary data.</text>
</comment>
<dbReference type="EMBL" id="CAJVCH010129272">
    <property type="protein sequence ID" value="CAG7725987.1"/>
    <property type="molecule type" value="Genomic_DNA"/>
</dbReference>
<evidence type="ECO:0000313" key="1">
    <source>
        <dbReference type="EMBL" id="CAG7725987.1"/>
    </source>
</evidence>
<evidence type="ECO:0000313" key="2">
    <source>
        <dbReference type="Proteomes" id="UP000708208"/>
    </source>
</evidence>
<dbReference type="AlphaFoldDB" id="A0A8J2P528"/>
<sequence>MLLRHDFFCGIGTVFDTNLSVCNHPSMVHVSAGCQLKFTGGRIVPTIPPMQGLQGNSVDLETSAPPGGRYGYYYSEPEMLIQPRVNSIPSRKWPNKYIVANRGPLVHVQVQVPYTMNT</sequence>
<proteinExistence type="predicted"/>
<dbReference type="OrthoDB" id="6020543at2759"/>
<dbReference type="PROSITE" id="PS51257">
    <property type="entry name" value="PROKAR_LIPOPROTEIN"/>
    <property type="match status" value="1"/>
</dbReference>
<accession>A0A8J2P528</accession>
<keyword evidence="2" id="KW-1185">Reference proteome</keyword>